<dbReference type="Proteomes" id="UP000033673">
    <property type="component" value="Unassembled WGS sequence"/>
</dbReference>
<protein>
    <submittedName>
        <fullName evidence="1">Uncharacterized protein</fullName>
    </submittedName>
</protein>
<dbReference type="AlphaFoldDB" id="A0A0F4NL38"/>
<proteinExistence type="predicted"/>
<dbReference type="OrthoDB" id="8450975at2"/>
<dbReference type="EMBL" id="JXXV01000014">
    <property type="protein sequence ID" value="KJY83569.1"/>
    <property type="molecule type" value="Genomic_DNA"/>
</dbReference>
<keyword evidence="2" id="KW-1185">Reference proteome</keyword>
<accession>A0A0F4NL38</accession>
<comment type="caution">
    <text evidence="1">The sequence shown here is derived from an EMBL/GenBank/DDBJ whole genome shotgun (WGS) entry which is preliminary data.</text>
</comment>
<sequence>MTITTEYKTALQQDLMPLLGEALIAVQKVDFALYKAIQPLCKQHPNRDLRALSRLTANQFLQGTSADVTLRLQPLHNMLNDELPMSVAEISDFVSKRNLITQQFWQLTDAPIKGGEKIAQPVPFLQQLLSQCDKWMERVEKVDLKAA</sequence>
<dbReference type="STRING" id="579748.TW81_07260"/>
<evidence type="ECO:0000313" key="1">
    <source>
        <dbReference type="EMBL" id="KJY83569.1"/>
    </source>
</evidence>
<reference evidence="1 2" key="1">
    <citation type="journal article" date="2015" name="BMC Genomics">
        <title>Genome mining reveals unlocked bioactive potential of marine Gram-negative bacteria.</title>
        <authorList>
            <person name="Machado H."/>
            <person name="Sonnenschein E.C."/>
            <person name="Melchiorsen J."/>
            <person name="Gram L."/>
        </authorList>
    </citation>
    <scope>NUCLEOTIDE SEQUENCE [LARGE SCALE GENOMIC DNA]</scope>
    <source>
        <strain evidence="1 2">S2757</strain>
    </source>
</reference>
<dbReference type="PATRIC" id="fig|579748.3.peg.1491"/>
<dbReference type="RefSeq" id="WP_045955049.1">
    <property type="nucleotide sequence ID" value="NZ_JXXV01000014.1"/>
</dbReference>
<organism evidence="1 2">
    <name type="scientific">Vibrio galatheae</name>
    <dbReference type="NCBI Taxonomy" id="579748"/>
    <lineage>
        <taxon>Bacteria</taxon>
        <taxon>Pseudomonadati</taxon>
        <taxon>Pseudomonadota</taxon>
        <taxon>Gammaproteobacteria</taxon>
        <taxon>Vibrionales</taxon>
        <taxon>Vibrionaceae</taxon>
        <taxon>Vibrio</taxon>
    </lineage>
</organism>
<name>A0A0F4NL38_9VIBR</name>
<gene>
    <name evidence="1" type="ORF">TW81_07260</name>
</gene>
<evidence type="ECO:0000313" key="2">
    <source>
        <dbReference type="Proteomes" id="UP000033673"/>
    </source>
</evidence>